<protein>
    <recommendedName>
        <fullName evidence="2">PAC domain-containing protein</fullName>
    </recommendedName>
</protein>
<feature type="coiled-coil region" evidence="1">
    <location>
        <begin position="52"/>
        <end position="83"/>
    </location>
</feature>
<dbReference type="EMBL" id="BMWP01000005">
    <property type="protein sequence ID" value="GGW27452.1"/>
    <property type="molecule type" value="Genomic_DNA"/>
</dbReference>
<dbReference type="InterPro" id="IPR035965">
    <property type="entry name" value="PAS-like_dom_sf"/>
</dbReference>
<dbReference type="InterPro" id="IPR036097">
    <property type="entry name" value="HisK_dim/P_sf"/>
</dbReference>
<evidence type="ECO:0000256" key="1">
    <source>
        <dbReference type="SAM" id="Coils"/>
    </source>
</evidence>
<gene>
    <name evidence="3" type="ORF">GCM10007383_11050</name>
</gene>
<dbReference type="SUPFAM" id="SSF47384">
    <property type="entry name" value="Homodimeric domain of signal transducing histidine kinase"/>
    <property type="match status" value="1"/>
</dbReference>
<evidence type="ECO:0000259" key="2">
    <source>
        <dbReference type="PROSITE" id="PS50113"/>
    </source>
</evidence>
<keyword evidence="1" id="KW-0175">Coiled coil</keyword>
<organism evidence="3 4">
    <name type="scientific">Arenibacter certesii</name>
    <dbReference type="NCBI Taxonomy" id="228955"/>
    <lineage>
        <taxon>Bacteria</taxon>
        <taxon>Pseudomonadati</taxon>
        <taxon>Bacteroidota</taxon>
        <taxon>Flavobacteriia</taxon>
        <taxon>Flavobacteriales</taxon>
        <taxon>Flavobacteriaceae</taxon>
        <taxon>Arenibacter</taxon>
    </lineage>
</organism>
<dbReference type="AlphaFoldDB" id="A0A918IR60"/>
<dbReference type="InterPro" id="IPR000700">
    <property type="entry name" value="PAS-assoc_C"/>
</dbReference>
<accession>A0A918IR60</accession>
<evidence type="ECO:0000313" key="3">
    <source>
        <dbReference type="EMBL" id="GGW27452.1"/>
    </source>
</evidence>
<name>A0A918IR60_9FLAO</name>
<dbReference type="Pfam" id="PF08447">
    <property type="entry name" value="PAS_3"/>
    <property type="match status" value="1"/>
</dbReference>
<proteinExistence type="predicted"/>
<sequence>MDNPKTTRWESEYRYLKNTGEYAPLWDKGTVIRNKEGKAIRMVGSMAEITLRRRYEESLRQLNQELKEHALNVETQNKKLKDIAWTQSHVVRAPLARFMGLIYLIKDEIVPEEEKKELLDHIYTSAIEFDEIIRVIVENSHSVISDVN</sequence>
<dbReference type="RefSeq" id="WP_026812035.1">
    <property type="nucleotide sequence ID" value="NZ_BMWP01000005.1"/>
</dbReference>
<reference evidence="3" key="2">
    <citation type="submission" date="2020-09" db="EMBL/GenBank/DDBJ databases">
        <authorList>
            <person name="Sun Q."/>
            <person name="Kim S."/>
        </authorList>
    </citation>
    <scope>NUCLEOTIDE SEQUENCE</scope>
    <source>
        <strain evidence="3">KCTC 12113</strain>
    </source>
</reference>
<dbReference type="GO" id="GO:0000155">
    <property type="term" value="F:phosphorelay sensor kinase activity"/>
    <property type="evidence" value="ECO:0007669"/>
    <property type="project" value="InterPro"/>
</dbReference>
<evidence type="ECO:0000313" key="4">
    <source>
        <dbReference type="Proteomes" id="UP000634668"/>
    </source>
</evidence>
<dbReference type="Gene3D" id="2.10.70.100">
    <property type="match status" value="1"/>
</dbReference>
<dbReference type="InterPro" id="IPR001610">
    <property type="entry name" value="PAC"/>
</dbReference>
<feature type="domain" description="PAC" evidence="2">
    <location>
        <begin position="9"/>
        <end position="61"/>
    </location>
</feature>
<dbReference type="SMART" id="SM00086">
    <property type="entry name" value="PAC"/>
    <property type="match status" value="1"/>
</dbReference>
<dbReference type="Gene3D" id="1.10.287.130">
    <property type="match status" value="1"/>
</dbReference>
<dbReference type="InterPro" id="IPR013655">
    <property type="entry name" value="PAS_fold_3"/>
</dbReference>
<reference evidence="3" key="1">
    <citation type="journal article" date="2014" name="Int. J. Syst. Evol. Microbiol.">
        <title>Complete genome sequence of Corynebacterium casei LMG S-19264T (=DSM 44701T), isolated from a smear-ripened cheese.</title>
        <authorList>
            <consortium name="US DOE Joint Genome Institute (JGI-PGF)"/>
            <person name="Walter F."/>
            <person name="Albersmeier A."/>
            <person name="Kalinowski J."/>
            <person name="Ruckert C."/>
        </authorList>
    </citation>
    <scope>NUCLEOTIDE SEQUENCE</scope>
    <source>
        <strain evidence="3">KCTC 12113</strain>
    </source>
</reference>
<keyword evidence="4" id="KW-1185">Reference proteome</keyword>
<dbReference type="PROSITE" id="PS50113">
    <property type="entry name" value="PAC"/>
    <property type="match status" value="1"/>
</dbReference>
<comment type="caution">
    <text evidence="3">The sequence shown here is derived from an EMBL/GenBank/DDBJ whole genome shotgun (WGS) entry which is preliminary data.</text>
</comment>
<dbReference type="Proteomes" id="UP000634668">
    <property type="component" value="Unassembled WGS sequence"/>
</dbReference>
<dbReference type="SUPFAM" id="SSF55785">
    <property type="entry name" value="PYP-like sensor domain (PAS domain)"/>
    <property type="match status" value="1"/>
</dbReference>